<evidence type="ECO:0000256" key="8">
    <source>
        <dbReference type="ARBA" id="ARBA00023136"/>
    </source>
</evidence>
<proteinExistence type="inferred from homology"/>
<evidence type="ECO:0000256" key="4">
    <source>
        <dbReference type="ARBA" id="ARBA00022475"/>
    </source>
</evidence>
<comment type="similarity">
    <text evidence="2">Belongs to the TMEM231 family.</text>
</comment>
<evidence type="ECO:0000256" key="2">
    <source>
        <dbReference type="ARBA" id="ARBA00009082"/>
    </source>
</evidence>
<reference evidence="13 14" key="1">
    <citation type="submission" date="2021-04" db="EMBL/GenBank/DDBJ databases">
        <authorList>
            <person name="Bliznina A."/>
        </authorList>
    </citation>
    <scope>NUCLEOTIDE SEQUENCE [LARGE SCALE GENOMIC DNA]</scope>
</reference>
<protein>
    <recommendedName>
        <fullName evidence="3">Transmembrane protein 231</fullName>
    </recommendedName>
</protein>
<keyword evidence="14" id="KW-1185">Reference proteome</keyword>
<evidence type="ECO:0000256" key="7">
    <source>
        <dbReference type="ARBA" id="ARBA00023069"/>
    </source>
</evidence>
<evidence type="ECO:0000256" key="10">
    <source>
        <dbReference type="ARBA" id="ARBA00023273"/>
    </source>
</evidence>
<evidence type="ECO:0000313" key="14">
    <source>
        <dbReference type="Proteomes" id="UP001158576"/>
    </source>
</evidence>
<evidence type="ECO:0000313" key="13">
    <source>
        <dbReference type="EMBL" id="CAG5094124.1"/>
    </source>
</evidence>
<evidence type="ECO:0000256" key="6">
    <source>
        <dbReference type="ARBA" id="ARBA00022989"/>
    </source>
</evidence>
<dbReference type="PANTHER" id="PTHR14605">
    <property type="entry name" value="CHST5 PROTEIN"/>
    <property type="match status" value="1"/>
</dbReference>
<organism evidence="13 14">
    <name type="scientific">Oikopleura dioica</name>
    <name type="common">Tunicate</name>
    <dbReference type="NCBI Taxonomy" id="34765"/>
    <lineage>
        <taxon>Eukaryota</taxon>
        <taxon>Metazoa</taxon>
        <taxon>Chordata</taxon>
        <taxon>Tunicata</taxon>
        <taxon>Appendicularia</taxon>
        <taxon>Copelata</taxon>
        <taxon>Oikopleuridae</taxon>
        <taxon>Oikopleura</taxon>
    </lineage>
</organism>
<evidence type="ECO:0000256" key="11">
    <source>
        <dbReference type="ARBA" id="ARBA00024803"/>
    </source>
</evidence>
<keyword evidence="6 12" id="KW-1133">Transmembrane helix</keyword>
<dbReference type="Pfam" id="PF10149">
    <property type="entry name" value="TM231"/>
    <property type="match status" value="1"/>
</dbReference>
<dbReference type="InterPro" id="IPR019306">
    <property type="entry name" value="TMEM231"/>
</dbReference>
<evidence type="ECO:0000256" key="1">
    <source>
        <dbReference type="ARBA" id="ARBA00004272"/>
    </source>
</evidence>
<dbReference type="PANTHER" id="PTHR14605:SF1">
    <property type="entry name" value="TRANSMEMBRANE PROTEIN 231"/>
    <property type="match status" value="1"/>
</dbReference>
<keyword evidence="8 12" id="KW-0472">Membrane</keyword>
<dbReference type="Proteomes" id="UP001158576">
    <property type="component" value="Chromosome XSR"/>
</dbReference>
<keyword evidence="9" id="KW-0325">Glycoprotein</keyword>
<feature type="transmembrane region" description="Helical" evidence="12">
    <location>
        <begin position="21"/>
        <end position="42"/>
    </location>
</feature>
<comment type="subcellular location">
    <subcellularLocation>
        <location evidence="1">Cell projection</location>
        <location evidence="1">Cilium membrane</location>
        <topology evidence="1">Multi-pass membrane protein</topology>
    </subcellularLocation>
</comment>
<name>A0ABN7SA89_OIKDI</name>
<comment type="function">
    <text evidence="11">Transmembrane component of the tectonic-like complex, a complex localized at the transition zone of primary cilia and acting as a barrier that prevents diffusion of transmembrane proteins between the cilia and plasma membranes. Required for ciliogenesis and sonic hedgehog/SHH signaling.</text>
</comment>
<keyword evidence="7" id="KW-0969">Cilium</keyword>
<evidence type="ECO:0000256" key="9">
    <source>
        <dbReference type="ARBA" id="ARBA00023180"/>
    </source>
</evidence>
<evidence type="ECO:0000256" key="5">
    <source>
        <dbReference type="ARBA" id="ARBA00022692"/>
    </source>
</evidence>
<keyword evidence="4" id="KW-1003">Cell membrane</keyword>
<keyword evidence="10" id="KW-0966">Cell projection</keyword>
<gene>
    <name evidence="13" type="ORF">OKIOD_LOCUS4827</name>
</gene>
<sequence>MLLWRRNLKINHFSYSKGLSFPLLYLIIGFLVVLVLPLLIIYHVDQVNSSITTDFVAPELQHSKESVLLLHTFSGESVIYSPGVADLADLSDRALCSTTIQPDYSYLSRIKVSYSCSVGDVIGFELYSYLKMKMPGFSKESEFINQLILTSDYSNNPSISAETNSHIRLNQFATSREHPNSALLPAKGVNISPAFLPSVSPSLWNGEEALKNQTRRNIRFDESHHQTRWTAGSDGSFQLTMNYELATMSVQREASTWSSIKYRFIQYMAFFTVFAFVFDKLNDFLFQCGVFASFSKLEKINQFKKD</sequence>
<evidence type="ECO:0000256" key="3">
    <source>
        <dbReference type="ARBA" id="ARBA00015087"/>
    </source>
</evidence>
<dbReference type="EMBL" id="OU015569">
    <property type="protein sequence ID" value="CAG5094124.1"/>
    <property type="molecule type" value="Genomic_DNA"/>
</dbReference>
<evidence type="ECO:0000256" key="12">
    <source>
        <dbReference type="SAM" id="Phobius"/>
    </source>
</evidence>
<keyword evidence="5 12" id="KW-0812">Transmembrane</keyword>
<accession>A0ABN7SA89</accession>